<reference evidence="1" key="1">
    <citation type="submission" date="2014-09" db="EMBL/GenBank/DDBJ databases">
        <authorList>
            <person name="Magalhaes I.L.F."/>
            <person name="Oliveira U."/>
            <person name="Santos F.R."/>
            <person name="Vidigal T.H.D.A."/>
            <person name="Brescovit A.D."/>
            <person name="Santos A.J."/>
        </authorList>
    </citation>
    <scope>NUCLEOTIDE SEQUENCE</scope>
    <source>
        <tissue evidence="1">Shoot tissue taken approximately 20 cm above the soil surface</tissue>
    </source>
</reference>
<protein>
    <submittedName>
        <fullName evidence="1">Uncharacterized protein</fullName>
    </submittedName>
</protein>
<dbReference type="EMBL" id="GBRH01240671">
    <property type="protein sequence ID" value="JAD57224.1"/>
    <property type="molecule type" value="Transcribed_RNA"/>
</dbReference>
<reference evidence="1" key="2">
    <citation type="journal article" date="2015" name="Data Brief">
        <title>Shoot transcriptome of the giant reed, Arundo donax.</title>
        <authorList>
            <person name="Barrero R.A."/>
            <person name="Guerrero F.D."/>
            <person name="Moolhuijzen P."/>
            <person name="Goolsby J.A."/>
            <person name="Tidwell J."/>
            <person name="Bellgard S.E."/>
            <person name="Bellgard M.I."/>
        </authorList>
    </citation>
    <scope>NUCLEOTIDE SEQUENCE</scope>
    <source>
        <tissue evidence="1">Shoot tissue taken approximately 20 cm above the soil surface</tissue>
    </source>
</reference>
<evidence type="ECO:0000313" key="1">
    <source>
        <dbReference type="EMBL" id="JAD57224.1"/>
    </source>
</evidence>
<name>A0A0A9AZR3_ARUDO</name>
<accession>A0A0A9AZR3</accession>
<organism evidence="1">
    <name type="scientific">Arundo donax</name>
    <name type="common">Giant reed</name>
    <name type="synonym">Donax arundinaceus</name>
    <dbReference type="NCBI Taxonomy" id="35708"/>
    <lineage>
        <taxon>Eukaryota</taxon>
        <taxon>Viridiplantae</taxon>
        <taxon>Streptophyta</taxon>
        <taxon>Embryophyta</taxon>
        <taxon>Tracheophyta</taxon>
        <taxon>Spermatophyta</taxon>
        <taxon>Magnoliopsida</taxon>
        <taxon>Liliopsida</taxon>
        <taxon>Poales</taxon>
        <taxon>Poaceae</taxon>
        <taxon>PACMAD clade</taxon>
        <taxon>Arundinoideae</taxon>
        <taxon>Arundineae</taxon>
        <taxon>Arundo</taxon>
    </lineage>
</organism>
<sequence>MCLLRCIEELQRCTNFKFTTWEPRYSTKINEDFIFRLFSCVSPVDLTLILIPNAWFQTICFTNLQNYLQFASY</sequence>
<proteinExistence type="predicted"/>
<dbReference type="AlphaFoldDB" id="A0A0A9AZR3"/>